<evidence type="ECO:0000256" key="2">
    <source>
        <dbReference type="ARBA" id="ARBA00023125"/>
    </source>
</evidence>
<keyword evidence="1" id="KW-0805">Transcription regulation</keyword>
<dbReference type="InterPro" id="IPR050204">
    <property type="entry name" value="AraC_XylS_family_regulators"/>
</dbReference>
<dbReference type="SUPFAM" id="SSF51215">
    <property type="entry name" value="Regulatory protein AraC"/>
    <property type="match status" value="1"/>
</dbReference>
<dbReference type="SMART" id="SM00342">
    <property type="entry name" value="HTH_ARAC"/>
    <property type="match status" value="1"/>
</dbReference>
<evidence type="ECO:0000313" key="6">
    <source>
        <dbReference type="EMBL" id="MEL1265083.1"/>
    </source>
</evidence>
<dbReference type="PROSITE" id="PS01124">
    <property type="entry name" value="HTH_ARAC_FAMILY_2"/>
    <property type="match status" value="1"/>
</dbReference>
<keyword evidence="2" id="KW-0238">DNA-binding</keyword>
<evidence type="ECO:0000256" key="1">
    <source>
        <dbReference type="ARBA" id="ARBA00023015"/>
    </source>
</evidence>
<proteinExistence type="predicted"/>
<evidence type="ECO:0000256" key="4">
    <source>
        <dbReference type="ARBA" id="ARBA00023163"/>
    </source>
</evidence>
<accession>A0ABU9J2W9</accession>
<keyword evidence="3" id="KW-0010">Activator</keyword>
<dbReference type="PROSITE" id="PS00041">
    <property type="entry name" value="HTH_ARAC_FAMILY_1"/>
    <property type="match status" value="1"/>
</dbReference>
<dbReference type="RefSeq" id="WP_341726257.1">
    <property type="nucleotide sequence ID" value="NZ_JBBWWT010000005.1"/>
</dbReference>
<dbReference type="InterPro" id="IPR018060">
    <property type="entry name" value="HTH_AraC"/>
</dbReference>
<dbReference type="Pfam" id="PF12833">
    <property type="entry name" value="HTH_18"/>
    <property type="match status" value="1"/>
</dbReference>
<comment type="caution">
    <text evidence="6">The sequence shown here is derived from an EMBL/GenBank/DDBJ whole genome shotgun (WGS) entry which is preliminary data.</text>
</comment>
<dbReference type="InterPro" id="IPR037923">
    <property type="entry name" value="HTH-like"/>
</dbReference>
<dbReference type="InterPro" id="IPR018062">
    <property type="entry name" value="HTH_AraC-typ_CS"/>
</dbReference>
<sequence>MELRTDPGLERSCGPARAGRITARPLAPGVECIDARFFGNAFSPHRHDTYAVGMTLGGVQAFRYRGVRRASLPGNVIVLHPDEEHDGGAGSDDGLHYRMLYLDAAVLREALGDQARGLPFVSEPVLPAPAFRRVVADAVALMDDRPDELRLNDALARLAHQMARHAGLRLHAPGTVAVRAGHRARDYLLAHMDRTVRSAELERVTGLDRFELSRHFRALFATSPHRFLLMRRLERARRLIAEGGRLADVAAATGFADQSHLNRHFRKAFGMPPGRWAALAGGRGGPGPTAGPG</sequence>
<organism evidence="6 7">
    <name type="scientific">Pseudoxanthomonas putridarboris</name>
    <dbReference type="NCBI Taxonomy" id="752605"/>
    <lineage>
        <taxon>Bacteria</taxon>
        <taxon>Pseudomonadati</taxon>
        <taxon>Pseudomonadota</taxon>
        <taxon>Gammaproteobacteria</taxon>
        <taxon>Lysobacterales</taxon>
        <taxon>Lysobacteraceae</taxon>
        <taxon>Pseudoxanthomonas</taxon>
    </lineage>
</organism>
<feature type="domain" description="HTH araC/xylS-type" evidence="5">
    <location>
        <begin position="182"/>
        <end position="279"/>
    </location>
</feature>
<reference evidence="6 7" key="1">
    <citation type="submission" date="2024-04" db="EMBL/GenBank/DDBJ databases">
        <title>Draft genome sequence of Pseudoxanthomonas putridarboris WD12.</title>
        <authorList>
            <person name="Oh J."/>
        </authorList>
    </citation>
    <scope>NUCLEOTIDE SEQUENCE [LARGE SCALE GENOMIC DNA]</scope>
    <source>
        <strain evidence="6 7">WD12</strain>
    </source>
</reference>
<dbReference type="Gene3D" id="1.10.10.60">
    <property type="entry name" value="Homeodomain-like"/>
    <property type="match status" value="1"/>
</dbReference>
<evidence type="ECO:0000259" key="5">
    <source>
        <dbReference type="PROSITE" id="PS01124"/>
    </source>
</evidence>
<gene>
    <name evidence="6" type="ORF">AAD027_12005</name>
</gene>
<dbReference type="InterPro" id="IPR003313">
    <property type="entry name" value="AraC-bd"/>
</dbReference>
<dbReference type="EMBL" id="JBBWWT010000005">
    <property type="protein sequence ID" value="MEL1265083.1"/>
    <property type="molecule type" value="Genomic_DNA"/>
</dbReference>
<dbReference type="PANTHER" id="PTHR46796">
    <property type="entry name" value="HTH-TYPE TRANSCRIPTIONAL ACTIVATOR RHAS-RELATED"/>
    <property type="match status" value="1"/>
</dbReference>
<dbReference type="Pfam" id="PF02311">
    <property type="entry name" value="AraC_binding"/>
    <property type="match status" value="1"/>
</dbReference>
<name>A0ABU9J2W9_9GAMM</name>
<dbReference type="Proteomes" id="UP001459204">
    <property type="component" value="Unassembled WGS sequence"/>
</dbReference>
<dbReference type="PANTHER" id="PTHR46796:SF2">
    <property type="entry name" value="TRANSCRIPTIONAL REGULATORY PROTEIN"/>
    <property type="match status" value="1"/>
</dbReference>
<keyword evidence="7" id="KW-1185">Reference proteome</keyword>
<dbReference type="InterPro" id="IPR009057">
    <property type="entry name" value="Homeodomain-like_sf"/>
</dbReference>
<dbReference type="SUPFAM" id="SSF46689">
    <property type="entry name" value="Homeodomain-like"/>
    <property type="match status" value="2"/>
</dbReference>
<keyword evidence="4" id="KW-0804">Transcription</keyword>
<evidence type="ECO:0000256" key="3">
    <source>
        <dbReference type="ARBA" id="ARBA00023159"/>
    </source>
</evidence>
<evidence type="ECO:0000313" key="7">
    <source>
        <dbReference type="Proteomes" id="UP001459204"/>
    </source>
</evidence>
<protein>
    <submittedName>
        <fullName evidence="6">AraC family transcriptional regulator</fullName>
    </submittedName>
</protein>